<dbReference type="RefSeq" id="WP_153012986.1">
    <property type="nucleotide sequence ID" value="NZ_LDSL01000168.1"/>
</dbReference>
<organism evidence="1 2">
    <name type="scientific">Pseudacidovorax intermedius</name>
    <dbReference type="NCBI Taxonomy" id="433924"/>
    <lineage>
        <taxon>Bacteria</taxon>
        <taxon>Pseudomonadati</taxon>
        <taxon>Pseudomonadota</taxon>
        <taxon>Betaproteobacteria</taxon>
        <taxon>Burkholderiales</taxon>
        <taxon>Comamonadaceae</taxon>
        <taxon>Pseudacidovorax</taxon>
    </lineage>
</organism>
<feature type="non-terminal residue" evidence="1">
    <location>
        <position position="322"/>
    </location>
</feature>
<accession>A0A147GMG0</accession>
<evidence type="ECO:0000313" key="1">
    <source>
        <dbReference type="EMBL" id="KTT14851.1"/>
    </source>
</evidence>
<dbReference type="Proteomes" id="UP000072741">
    <property type="component" value="Unassembled WGS sequence"/>
</dbReference>
<gene>
    <name evidence="1" type="ORF">NS331_22195</name>
</gene>
<dbReference type="EMBL" id="LDSL01000168">
    <property type="protein sequence ID" value="KTT14851.1"/>
    <property type="molecule type" value="Genomic_DNA"/>
</dbReference>
<reference evidence="1 2" key="1">
    <citation type="journal article" date="2016" name="Front. Microbiol.">
        <title>Genomic Resource of Rice Seed Associated Bacteria.</title>
        <authorList>
            <person name="Midha S."/>
            <person name="Bansal K."/>
            <person name="Sharma S."/>
            <person name="Kumar N."/>
            <person name="Patil P.P."/>
            <person name="Chaudhry V."/>
            <person name="Patil P.B."/>
        </authorList>
    </citation>
    <scope>NUCLEOTIDE SEQUENCE [LARGE SCALE GENOMIC DNA]</scope>
    <source>
        <strain evidence="1 2">NS331</strain>
    </source>
</reference>
<evidence type="ECO:0000313" key="2">
    <source>
        <dbReference type="Proteomes" id="UP000072741"/>
    </source>
</evidence>
<name>A0A147GMG0_9BURK</name>
<proteinExistence type="predicted"/>
<dbReference type="AlphaFoldDB" id="A0A147GMG0"/>
<comment type="caution">
    <text evidence="1">The sequence shown here is derived from an EMBL/GenBank/DDBJ whole genome shotgun (WGS) entry which is preliminary data.</text>
</comment>
<sequence length="322" mass="35723">MHKASRIASAASLAAYEGALDPSLFAVPAASSDLPLTKRHAALQTIKHLAGRAPAVVEDWVKVRKTPTGDRLWLAQDALIFLAALTYAGQTVGQVRLSGVDDPRLSAVFKHMSPFMGVQMRHDQVQHVLQANPWRWAQTLYKQLTPLIKLLSSRSQVEREVKHELKLEEKLRKMKSRLLALAKKHPDAVVLRLELYAPCPANVEHGEDGWAQKMASLARTWVEKLGKELDAQIVSAEMCPQQDGQLNVGIHAMVIVAKQPKDASIRLHEKAGEFWKKEAGAGSSYVICKGATLQVRYRGRLLNAEGDRLQSELTDAAAYFIY</sequence>
<keyword evidence="2" id="KW-1185">Reference proteome</keyword>
<protein>
    <submittedName>
        <fullName evidence="1">Uncharacterized protein</fullName>
    </submittedName>
</protein>